<name>A0A482N599_9CAUD</name>
<sequence>MRDVINAATALSGGSSLTGAATGQLVVAVIGLIFLIAFGLFGAWLKWKDSKAIRRALESGDLQTALKLRAK</sequence>
<feature type="transmembrane region" description="Helical" evidence="1">
    <location>
        <begin position="25"/>
        <end position="45"/>
    </location>
</feature>
<evidence type="ECO:0000313" key="2">
    <source>
        <dbReference type="EMBL" id="QBQ80893.1"/>
    </source>
</evidence>
<gene>
    <name evidence="2" type="ORF">MM01_00058</name>
</gene>
<accession>A0A482N599</accession>
<keyword evidence="3" id="KW-1185">Reference proteome</keyword>
<keyword evidence="1" id="KW-0812">Transmembrane</keyword>
<dbReference type="Proteomes" id="UP000307356">
    <property type="component" value="Segment"/>
</dbReference>
<organism evidence="2 3">
    <name type="scientific">Escherichia phage vB_EcoS_MM01</name>
    <dbReference type="NCBI Taxonomy" id="2508188"/>
    <lineage>
        <taxon>Viruses</taxon>
        <taxon>Duplodnaviria</taxon>
        <taxon>Heunggongvirae</taxon>
        <taxon>Uroviricota</taxon>
        <taxon>Caudoviricetes</taxon>
        <taxon>Drexlerviridae</taxon>
        <taxon>Braunvirinae</taxon>
        <taxon>Inhoffenstrassevirus</taxon>
        <taxon>Inhoffenstrassevirus MM01</taxon>
    </lineage>
</organism>
<evidence type="ECO:0000256" key="1">
    <source>
        <dbReference type="SAM" id="Phobius"/>
    </source>
</evidence>
<reference evidence="2 3" key="1">
    <citation type="submission" date="2019-01" db="EMBL/GenBank/DDBJ databases">
        <title>Still something new to discover - new insights into E. coli phage diversity and taxonomy.</title>
        <authorList>
            <person name="Korf I.H.E."/>
            <person name="Adriaennsens E."/>
            <person name="Dreiseikelmann B."/>
            <person name="Kropinski A."/>
            <person name="Nimtz M."/>
            <person name="Meier-Kolthoff J.P."/>
            <person name="Rohde M."/>
            <person name="van Raaij M."/>
            <person name="Wittmann J."/>
        </authorList>
    </citation>
    <scope>NUCLEOTIDE SEQUENCE [LARGE SCALE GENOMIC DNA]</scope>
</reference>
<dbReference type="EMBL" id="MK373793">
    <property type="protein sequence ID" value="QBQ80893.1"/>
    <property type="molecule type" value="Genomic_DNA"/>
</dbReference>
<keyword evidence="1" id="KW-1133">Transmembrane helix</keyword>
<evidence type="ECO:0000313" key="3">
    <source>
        <dbReference type="Proteomes" id="UP000307356"/>
    </source>
</evidence>
<protein>
    <recommendedName>
        <fullName evidence="4">Holin</fullName>
    </recommendedName>
</protein>
<proteinExistence type="predicted"/>
<keyword evidence="1" id="KW-0472">Membrane</keyword>
<evidence type="ECO:0008006" key="4">
    <source>
        <dbReference type="Google" id="ProtNLM"/>
    </source>
</evidence>